<dbReference type="InterPro" id="IPR050312">
    <property type="entry name" value="IolE/XylAMocC-like"/>
</dbReference>
<dbReference type="HOGENOM" id="CLU_035063_4_0_11"/>
<dbReference type="AlphaFoldDB" id="A4FFG7"/>
<reference evidence="2 3" key="1">
    <citation type="journal article" date="2007" name="Nat. Biotechnol.">
        <title>Complete genome sequence of the erythromycin-producing bacterium Saccharopolyspora erythraea NRRL23338.</title>
        <authorList>
            <person name="Oliynyk M."/>
            <person name="Samborskyy M."/>
            <person name="Lester J.B."/>
            <person name="Mironenko T."/>
            <person name="Scott N."/>
            <person name="Dickens S."/>
            <person name="Haydock S.F."/>
            <person name="Leadlay P.F."/>
        </authorList>
    </citation>
    <scope>NUCLEOTIDE SEQUENCE [LARGE SCALE GENOMIC DNA]</scope>
    <source>
        <strain evidence="3">ATCC 11635 / DSM 40517 / JCM 4748 / NBRC 13426 / NCIMB 8594 / NRRL 2338</strain>
    </source>
</reference>
<proteinExistence type="predicted"/>
<dbReference type="InterPro" id="IPR036237">
    <property type="entry name" value="Xyl_isomerase-like_sf"/>
</dbReference>
<organism evidence="2 3">
    <name type="scientific">Saccharopolyspora erythraea (strain ATCC 11635 / DSM 40517 / JCM 4748 / NBRC 13426 / NCIMB 8594 / NRRL 2338)</name>
    <dbReference type="NCBI Taxonomy" id="405948"/>
    <lineage>
        <taxon>Bacteria</taxon>
        <taxon>Bacillati</taxon>
        <taxon>Actinomycetota</taxon>
        <taxon>Actinomycetes</taxon>
        <taxon>Pseudonocardiales</taxon>
        <taxon>Pseudonocardiaceae</taxon>
        <taxon>Saccharopolyspora</taxon>
    </lineage>
</organism>
<dbReference type="SUPFAM" id="SSF51658">
    <property type="entry name" value="Xylose isomerase-like"/>
    <property type="match status" value="1"/>
</dbReference>
<evidence type="ECO:0000313" key="3">
    <source>
        <dbReference type="Proteomes" id="UP000006728"/>
    </source>
</evidence>
<dbReference type="EMBL" id="AM420293">
    <property type="protein sequence ID" value="CAM02792.1"/>
    <property type="molecule type" value="Genomic_DNA"/>
</dbReference>
<keyword evidence="3" id="KW-1185">Reference proteome</keyword>
<dbReference type="PANTHER" id="PTHR12110">
    <property type="entry name" value="HYDROXYPYRUVATE ISOMERASE"/>
    <property type="match status" value="1"/>
</dbReference>
<dbReference type="Proteomes" id="UP000006728">
    <property type="component" value="Chromosome"/>
</dbReference>
<sequence length="291" mass="31209">MSHPSRPLGVGHLTALGLAPPALVTTAAEAGFDSVGLRVLTGNGTERRWPVDVGSPMLLETVRRLEDTGVSVLDVEIVALKPGTAPADYEQALEVGVRLGARFLNVMCDDPDLDRASDTFAGVVERARIYGIRPAIEPMAYKRVSSLSQAAGIARRSDGGGVLLDSLHLRRCGETLDDVRALDPDLLTYVQISDAPRRLPRLDRPAEPLPREQVCGDDPAQVESLTARLPAGDGELGLRELLDVLPPDLAVSVEAPNLELIGSLGPRRFLRRHRDAARALLHSGTPGRRSA</sequence>
<keyword evidence="2" id="KW-0413">Isomerase</keyword>
<gene>
    <name evidence="2" type="ordered locus">SACE_3518</name>
</gene>
<dbReference type="Gene3D" id="3.20.20.150">
    <property type="entry name" value="Divalent-metal-dependent TIM barrel enzymes"/>
    <property type="match status" value="1"/>
</dbReference>
<name>A4FFG7_SACEN</name>
<feature type="domain" description="Xylose isomerase-like TIM barrel" evidence="1">
    <location>
        <begin position="26"/>
        <end position="245"/>
    </location>
</feature>
<evidence type="ECO:0000313" key="2">
    <source>
        <dbReference type="EMBL" id="CAM02792.1"/>
    </source>
</evidence>
<dbReference type="Pfam" id="PF01261">
    <property type="entry name" value="AP_endonuc_2"/>
    <property type="match status" value="1"/>
</dbReference>
<dbReference type="KEGG" id="sen:SACE_3518"/>
<protein>
    <submittedName>
        <fullName evidence="2">Xylose isomerase-like TIM barrel</fullName>
    </submittedName>
</protein>
<accession>A4FFG7</accession>
<dbReference type="eggNOG" id="COG1082">
    <property type="taxonomic scope" value="Bacteria"/>
</dbReference>
<dbReference type="InterPro" id="IPR013022">
    <property type="entry name" value="Xyl_isomerase-like_TIM-brl"/>
</dbReference>
<dbReference type="PANTHER" id="PTHR12110:SF48">
    <property type="entry name" value="BLL3656 PROTEIN"/>
    <property type="match status" value="1"/>
</dbReference>
<dbReference type="STRING" id="405948.SACE_3518"/>
<dbReference type="GO" id="GO:0016853">
    <property type="term" value="F:isomerase activity"/>
    <property type="evidence" value="ECO:0007669"/>
    <property type="project" value="UniProtKB-KW"/>
</dbReference>
<evidence type="ECO:0000259" key="1">
    <source>
        <dbReference type="Pfam" id="PF01261"/>
    </source>
</evidence>